<sequence length="250" mass="29567">MKIICVGYWKTGTKSMTKALTTLGYNVYDFEEQIMYLKHLWDKFFDGTVTDQDIYEAFKDVDVIIDGPTVAFWSEIYKVFPEAKIIFTVRDEDSWWRSFKNMQDKFFEKSQLKFALLLTPTGYSLLQFANKIFGFLQGIETFSVIKMNWCANERLYKMKYRMHNAFVHQTVSSDAMLEHNVKDGWKPLCEYLGKEIPDEPYPHLNKNASLFLKDLHKRPLLGKIMREMVISVTVIVSVFAFMIGYYYYCY</sequence>
<organism evidence="2 3">
    <name type="scientific">Clavelina lepadiformis</name>
    <name type="common">Light-bulb sea squirt</name>
    <name type="synonym">Ascidia lepadiformis</name>
    <dbReference type="NCBI Taxonomy" id="159417"/>
    <lineage>
        <taxon>Eukaryota</taxon>
        <taxon>Metazoa</taxon>
        <taxon>Chordata</taxon>
        <taxon>Tunicata</taxon>
        <taxon>Ascidiacea</taxon>
        <taxon>Aplousobranchia</taxon>
        <taxon>Clavelinidae</taxon>
        <taxon>Clavelina</taxon>
    </lineage>
</organism>
<dbReference type="Gene3D" id="3.40.50.300">
    <property type="entry name" value="P-loop containing nucleotide triphosphate hydrolases"/>
    <property type="match status" value="1"/>
</dbReference>
<keyword evidence="1" id="KW-1133">Transmembrane helix</keyword>
<dbReference type="SUPFAM" id="SSF52540">
    <property type="entry name" value="P-loop containing nucleoside triphosphate hydrolases"/>
    <property type="match status" value="1"/>
</dbReference>
<dbReference type="InterPro" id="IPR027417">
    <property type="entry name" value="P-loop_NTPase"/>
</dbReference>
<reference evidence="2 3" key="1">
    <citation type="submission" date="2024-02" db="EMBL/GenBank/DDBJ databases">
        <authorList>
            <person name="Daric V."/>
            <person name="Darras S."/>
        </authorList>
    </citation>
    <scope>NUCLEOTIDE SEQUENCE [LARGE SCALE GENOMIC DNA]</scope>
</reference>
<accession>A0ABP0FDX1</accession>
<evidence type="ECO:0000313" key="2">
    <source>
        <dbReference type="EMBL" id="CAK8677888.1"/>
    </source>
</evidence>
<keyword evidence="1" id="KW-0472">Membrane</keyword>
<proteinExistence type="predicted"/>
<comment type="caution">
    <text evidence="2">The sequence shown here is derived from an EMBL/GenBank/DDBJ whole genome shotgun (WGS) entry which is preliminary data.</text>
</comment>
<feature type="transmembrane region" description="Helical" evidence="1">
    <location>
        <begin position="228"/>
        <end position="248"/>
    </location>
</feature>
<dbReference type="Proteomes" id="UP001642483">
    <property type="component" value="Unassembled WGS sequence"/>
</dbReference>
<dbReference type="EMBL" id="CAWYQH010000046">
    <property type="protein sequence ID" value="CAK8677888.1"/>
    <property type="molecule type" value="Genomic_DNA"/>
</dbReference>
<keyword evidence="1" id="KW-0812">Transmembrane</keyword>
<dbReference type="InterPro" id="IPR040632">
    <property type="entry name" value="Sulfotransfer_4"/>
</dbReference>
<dbReference type="Pfam" id="PF17784">
    <property type="entry name" value="Sulfotransfer_4"/>
    <property type="match status" value="1"/>
</dbReference>
<keyword evidence="3" id="KW-1185">Reference proteome</keyword>
<dbReference type="PANTHER" id="PTHR36978:SF4">
    <property type="entry name" value="P-LOOP CONTAINING NUCLEOSIDE TRIPHOSPHATE HYDROLASE PROTEIN"/>
    <property type="match status" value="1"/>
</dbReference>
<protein>
    <submittedName>
        <fullName evidence="2">Uncharacterized protein</fullName>
    </submittedName>
</protein>
<dbReference type="PANTHER" id="PTHR36978">
    <property type="entry name" value="P-LOOP CONTAINING NUCLEOTIDE TRIPHOSPHATE HYDROLASE"/>
    <property type="match status" value="1"/>
</dbReference>
<gene>
    <name evidence="2" type="ORF">CVLEPA_LOCUS7874</name>
</gene>
<name>A0ABP0FDX1_CLALP</name>
<evidence type="ECO:0000256" key="1">
    <source>
        <dbReference type="SAM" id="Phobius"/>
    </source>
</evidence>
<evidence type="ECO:0000313" key="3">
    <source>
        <dbReference type="Proteomes" id="UP001642483"/>
    </source>
</evidence>